<dbReference type="Pfam" id="PF00098">
    <property type="entry name" value="zf-CCHC"/>
    <property type="match status" value="1"/>
</dbReference>
<reference evidence="4" key="1">
    <citation type="journal article" date="2022" name="Int. J. Mol. Sci.">
        <title>Draft Genome of Tanacetum Coccineum: Genomic Comparison of Closely Related Tanacetum-Family Plants.</title>
        <authorList>
            <person name="Yamashiro T."/>
            <person name="Shiraishi A."/>
            <person name="Nakayama K."/>
            <person name="Satake H."/>
        </authorList>
    </citation>
    <scope>NUCLEOTIDE SEQUENCE</scope>
</reference>
<protein>
    <submittedName>
        <fullName evidence="4">Retrovirus-related pol polyprotein from transposon TNT 1-94</fullName>
    </submittedName>
</protein>
<evidence type="ECO:0000259" key="3">
    <source>
        <dbReference type="PROSITE" id="PS50158"/>
    </source>
</evidence>
<dbReference type="Proteomes" id="UP001151760">
    <property type="component" value="Unassembled WGS sequence"/>
</dbReference>
<proteinExistence type="predicted"/>
<evidence type="ECO:0000313" key="5">
    <source>
        <dbReference type="Proteomes" id="UP001151760"/>
    </source>
</evidence>
<evidence type="ECO:0000256" key="1">
    <source>
        <dbReference type="PROSITE-ProRule" id="PRU00047"/>
    </source>
</evidence>
<dbReference type="InterPro" id="IPR036875">
    <property type="entry name" value="Znf_CCHC_sf"/>
</dbReference>
<feature type="domain" description="CCHC-type" evidence="3">
    <location>
        <begin position="303"/>
        <end position="317"/>
    </location>
</feature>
<keyword evidence="1" id="KW-0862">Zinc</keyword>
<reference evidence="4" key="2">
    <citation type="submission" date="2022-01" db="EMBL/GenBank/DDBJ databases">
        <authorList>
            <person name="Yamashiro T."/>
            <person name="Shiraishi A."/>
            <person name="Satake H."/>
            <person name="Nakayama K."/>
        </authorList>
    </citation>
    <scope>NUCLEOTIDE SEQUENCE</scope>
</reference>
<evidence type="ECO:0000313" key="4">
    <source>
        <dbReference type="EMBL" id="GJT06391.1"/>
    </source>
</evidence>
<dbReference type="SUPFAM" id="SSF57756">
    <property type="entry name" value="Retrovirus zinc finger-like domains"/>
    <property type="match status" value="1"/>
</dbReference>
<dbReference type="SMART" id="SM00343">
    <property type="entry name" value="ZnF_C2HC"/>
    <property type="match status" value="1"/>
</dbReference>
<dbReference type="PANTHER" id="PTHR11439">
    <property type="entry name" value="GAG-POL-RELATED RETROTRANSPOSON"/>
    <property type="match status" value="1"/>
</dbReference>
<dbReference type="EMBL" id="BQNB010012665">
    <property type="protein sequence ID" value="GJT06391.1"/>
    <property type="molecule type" value="Genomic_DNA"/>
</dbReference>
<gene>
    <name evidence="4" type="ORF">Tco_0840853</name>
</gene>
<comment type="caution">
    <text evidence="4">The sequence shown here is derived from an EMBL/GenBank/DDBJ whole genome shotgun (WGS) entry which is preliminary data.</text>
</comment>
<dbReference type="Gene3D" id="4.10.60.10">
    <property type="entry name" value="Zinc finger, CCHC-type"/>
    <property type="match status" value="1"/>
</dbReference>
<keyword evidence="5" id="KW-1185">Reference proteome</keyword>
<dbReference type="InterPro" id="IPR013103">
    <property type="entry name" value="RVT_2"/>
</dbReference>
<accession>A0ABQ5AZ28</accession>
<dbReference type="Pfam" id="PF07727">
    <property type="entry name" value="RVT_2"/>
    <property type="match status" value="1"/>
</dbReference>
<organism evidence="4 5">
    <name type="scientific">Tanacetum coccineum</name>
    <dbReference type="NCBI Taxonomy" id="301880"/>
    <lineage>
        <taxon>Eukaryota</taxon>
        <taxon>Viridiplantae</taxon>
        <taxon>Streptophyta</taxon>
        <taxon>Embryophyta</taxon>
        <taxon>Tracheophyta</taxon>
        <taxon>Spermatophyta</taxon>
        <taxon>Magnoliopsida</taxon>
        <taxon>eudicotyledons</taxon>
        <taxon>Gunneridae</taxon>
        <taxon>Pentapetalae</taxon>
        <taxon>asterids</taxon>
        <taxon>campanulids</taxon>
        <taxon>Asterales</taxon>
        <taxon>Asteraceae</taxon>
        <taxon>Asteroideae</taxon>
        <taxon>Anthemideae</taxon>
        <taxon>Anthemidinae</taxon>
        <taxon>Tanacetum</taxon>
    </lineage>
</organism>
<dbReference type="PANTHER" id="PTHR11439:SF495">
    <property type="entry name" value="REVERSE TRANSCRIPTASE, RNA-DEPENDENT DNA POLYMERASE-RELATED"/>
    <property type="match status" value="1"/>
</dbReference>
<feature type="region of interest" description="Disordered" evidence="2">
    <location>
        <begin position="614"/>
        <end position="649"/>
    </location>
</feature>
<evidence type="ECO:0000256" key="2">
    <source>
        <dbReference type="SAM" id="MobiDB-lite"/>
    </source>
</evidence>
<feature type="compositionally biased region" description="Basic and acidic residues" evidence="2">
    <location>
        <begin position="614"/>
        <end position="628"/>
    </location>
</feature>
<dbReference type="PROSITE" id="PS50158">
    <property type="entry name" value="ZF_CCHC"/>
    <property type="match status" value="1"/>
</dbReference>
<keyword evidence="1" id="KW-0479">Metal-binding</keyword>
<dbReference type="InterPro" id="IPR001878">
    <property type="entry name" value="Znf_CCHC"/>
</dbReference>
<sequence>MELENSQNNTLVKLPMLKLGEYEMWEIRIKQYFQIQDYALWEVIENGNSWVPIPVIAPESGPSTALKMTVPSTAEEKIYKKNDVKARSLLLMALPNEHQLTFNQYVDAQSMLQKLVSRLAILGVVTPPEDLNVKFLRSLPSEWDTYVVVWMNKPDFDTMGLDDLYNNFKIVEQKVKRTAAANNDDKNLAFLTTSSPSSTNTINTVNTGVSTGTTKVNTASTETSTASFSDATVYAFLSTQPQGSQLVHEDLEQLHDDDLEEMDLKWNMALLSMRARKFYQRTGRKIIIDGSSTAGYDKSKVECFNCHKMGHFARECRAPRSKDNRNWNQGSSSKAVRIEDASEKAMCAIDGAGFDWSDMAEDEIQANMALMAFTDSEVSNDKSCSKSCLQNYEALKKQYDDLLVKLDDTGFKAATYKRGHKEYLMGLLKTELEKVKEEKEGFEFKIAKFKKSSKDLDDLLASQVTDKSKKGFGYNVVPSPHPLILNRPTPLELSYSGLEEFKQPEVSDDEEEVEPIPKIVKDAEVSLWILLRSKAFRVYNIRTRKVQENLHIGFLENKPMIEGNGIQGVSESSTSSQQDQDWIAMPIWKDASYFGDALPKIVDDAQIEDKDELHDEADATEESHDGSNLKENGTADPQVNTARPDINTGSREVSTALPEVNIATPEDLVGPIPTTPHTRTHKDHPIEHVIGDVQSSVQTRRMKTSCSEKGFLSAIYEGRLDQDLSLHVFLFVSLFSEEPKKEFLKLFRDQHESNWYKSGYTDIRKMKGGLSSENKARLVAQGHTQEEGIDYDEVFAPVARIEAIGLFLAYAFYIAVFSSTTKDVKSAFLLKDWKAFGSECETGIMFAVCACARFRVSLKSSHLLAVKRIFRYLKGKPSLGLWYSKDSPLELVVYTDSDYAGAIQDRKVLVLLGPLKLLGHILVLLTLNQQFLVLDQRHNFKIKHKGLLTTVNTVRPNVNTVRARGFNAVKPSACWVWRPIKPNGASLSNSQLNDKGFVDSGCSRHMIGNIAHLSDFKDFDGGYVTFGGGAYRCRINTTSYN</sequence>
<feature type="compositionally biased region" description="Polar residues" evidence="2">
    <location>
        <begin position="629"/>
        <end position="649"/>
    </location>
</feature>
<name>A0ABQ5AZ28_9ASTR</name>
<keyword evidence="1" id="KW-0863">Zinc-finger</keyword>